<dbReference type="InterPro" id="IPR011994">
    <property type="entry name" value="Cytidylate_kinase_dom"/>
</dbReference>
<dbReference type="STRING" id="489703.SAMN04488038_101187"/>
<evidence type="ECO:0000256" key="9">
    <source>
        <dbReference type="SAM" id="MobiDB-lite"/>
    </source>
</evidence>
<evidence type="ECO:0000256" key="2">
    <source>
        <dbReference type="ARBA" id="ARBA00022679"/>
    </source>
</evidence>
<dbReference type="GO" id="GO:0005737">
    <property type="term" value="C:cytoplasm"/>
    <property type="evidence" value="ECO:0007669"/>
    <property type="project" value="UniProtKB-SubCell"/>
</dbReference>
<name>A0A1H8ZWA9_9GAMM</name>
<evidence type="ECO:0000256" key="5">
    <source>
        <dbReference type="ARBA" id="ARBA00022840"/>
    </source>
</evidence>
<comment type="subcellular location">
    <subcellularLocation>
        <location evidence="8">Cytoplasm</location>
    </subcellularLocation>
</comment>
<dbReference type="CDD" id="cd02020">
    <property type="entry name" value="CMPK"/>
    <property type="match status" value="1"/>
</dbReference>
<evidence type="ECO:0000256" key="1">
    <source>
        <dbReference type="ARBA" id="ARBA00009427"/>
    </source>
</evidence>
<keyword evidence="8" id="KW-0963">Cytoplasm</keyword>
<evidence type="ECO:0000313" key="11">
    <source>
        <dbReference type="EMBL" id="SEP68766.1"/>
    </source>
</evidence>
<dbReference type="EC" id="2.7.4.25" evidence="8"/>
<dbReference type="InterPro" id="IPR027417">
    <property type="entry name" value="P-loop_NTPase"/>
</dbReference>
<evidence type="ECO:0000256" key="8">
    <source>
        <dbReference type="HAMAP-Rule" id="MF_00238"/>
    </source>
</evidence>
<comment type="catalytic activity">
    <reaction evidence="6 8">
        <text>dCMP + ATP = dCDP + ADP</text>
        <dbReference type="Rhea" id="RHEA:25094"/>
        <dbReference type="ChEBI" id="CHEBI:30616"/>
        <dbReference type="ChEBI" id="CHEBI:57566"/>
        <dbReference type="ChEBI" id="CHEBI:58593"/>
        <dbReference type="ChEBI" id="CHEBI:456216"/>
        <dbReference type="EC" id="2.7.4.25"/>
    </reaction>
</comment>
<dbReference type="HAMAP" id="MF_00238">
    <property type="entry name" value="Cytidyl_kinase_type1"/>
    <property type="match status" value="1"/>
</dbReference>
<proteinExistence type="inferred from homology"/>
<keyword evidence="5 8" id="KW-0067">ATP-binding</keyword>
<evidence type="ECO:0000313" key="12">
    <source>
        <dbReference type="Proteomes" id="UP000199233"/>
    </source>
</evidence>
<protein>
    <recommendedName>
        <fullName evidence="8">Cytidylate kinase</fullName>
        <shortName evidence="8">CK</shortName>
        <ecNumber evidence="8">2.7.4.25</ecNumber>
    </recommendedName>
    <alternativeName>
        <fullName evidence="8">Cytidine monophosphate kinase</fullName>
        <shortName evidence="8">CMP kinase</shortName>
    </alternativeName>
</protein>
<feature type="domain" description="Cytidylate kinase" evidence="10">
    <location>
        <begin position="34"/>
        <end position="242"/>
    </location>
</feature>
<evidence type="ECO:0000256" key="6">
    <source>
        <dbReference type="ARBA" id="ARBA00047615"/>
    </source>
</evidence>
<dbReference type="SUPFAM" id="SSF52540">
    <property type="entry name" value="P-loop containing nucleoside triphosphate hydrolases"/>
    <property type="match status" value="1"/>
</dbReference>
<feature type="compositionally biased region" description="Polar residues" evidence="9">
    <location>
        <begin position="13"/>
        <end position="29"/>
    </location>
</feature>
<dbReference type="GO" id="GO:0006220">
    <property type="term" value="P:pyrimidine nucleotide metabolic process"/>
    <property type="evidence" value="ECO:0007669"/>
    <property type="project" value="UniProtKB-UniRule"/>
</dbReference>
<dbReference type="Proteomes" id="UP000199233">
    <property type="component" value="Unassembled WGS sequence"/>
</dbReference>
<gene>
    <name evidence="8" type="primary">cmk</name>
    <name evidence="11" type="ORF">SAMN04488038_101187</name>
</gene>
<keyword evidence="4 8" id="KW-0418">Kinase</keyword>
<dbReference type="Gene3D" id="3.40.50.300">
    <property type="entry name" value="P-loop containing nucleotide triphosphate hydrolases"/>
    <property type="match status" value="1"/>
</dbReference>
<dbReference type="GO" id="GO:0005524">
    <property type="term" value="F:ATP binding"/>
    <property type="evidence" value="ECO:0007669"/>
    <property type="project" value="UniProtKB-UniRule"/>
</dbReference>
<dbReference type="InterPro" id="IPR003136">
    <property type="entry name" value="Cytidylate_kin"/>
</dbReference>
<sequence>MSPRSLRPEAQPFTVTNMNTSQDSSQTTQAAPVIAVDGPSGVGKGLVTRYLAKRLGFHRLDSGALYRILALAAHHRHLDLHDAQAVAALAPALDIRFIGETEDDEAILVDGHDWTHEIRKESTGALASIIATAPVVRAALLQRQRDFRVAPGLIADGRDMASIVFTDAVLKIFMDASVDERAQRRLKQLSAKGIGATLAPLREEIRARDERDRNRPIAPLKAVDGAEVVDTTGLSPDAVLAVMEGLLRRYALV</sequence>
<comment type="caution">
    <text evidence="8">Lacks conserved residue(s) required for the propagation of feature annotation.</text>
</comment>
<comment type="similarity">
    <text evidence="1 8">Belongs to the cytidylate kinase family. Type 1 subfamily.</text>
</comment>
<evidence type="ECO:0000259" key="10">
    <source>
        <dbReference type="Pfam" id="PF02224"/>
    </source>
</evidence>
<comment type="catalytic activity">
    <reaction evidence="7 8">
        <text>CMP + ATP = CDP + ADP</text>
        <dbReference type="Rhea" id="RHEA:11600"/>
        <dbReference type="ChEBI" id="CHEBI:30616"/>
        <dbReference type="ChEBI" id="CHEBI:58069"/>
        <dbReference type="ChEBI" id="CHEBI:60377"/>
        <dbReference type="ChEBI" id="CHEBI:456216"/>
        <dbReference type="EC" id="2.7.4.25"/>
    </reaction>
</comment>
<dbReference type="GO" id="GO:0036430">
    <property type="term" value="F:CMP kinase activity"/>
    <property type="evidence" value="ECO:0007669"/>
    <property type="project" value="RHEA"/>
</dbReference>
<dbReference type="AlphaFoldDB" id="A0A1H8ZWA9"/>
<dbReference type="Pfam" id="PF02224">
    <property type="entry name" value="Cytidylate_kin"/>
    <property type="match status" value="1"/>
</dbReference>
<evidence type="ECO:0000256" key="3">
    <source>
        <dbReference type="ARBA" id="ARBA00022741"/>
    </source>
</evidence>
<keyword evidence="2 8" id="KW-0808">Transferase</keyword>
<organism evidence="11 12">
    <name type="scientific">Solimonas aquatica</name>
    <dbReference type="NCBI Taxonomy" id="489703"/>
    <lineage>
        <taxon>Bacteria</taxon>
        <taxon>Pseudomonadati</taxon>
        <taxon>Pseudomonadota</taxon>
        <taxon>Gammaproteobacteria</taxon>
        <taxon>Nevskiales</taxon>
        <taxon>Nevskiaceae</taxon>
        <taxon>Solimonas</taxon>
    </lineage>
</organism>
<evidence type="ECO:0000256" key="7">
    <source>
        <dbReference type="ARBA" id="ARBA00048478"/>
    </source>
</evidence>
<keyword evidence="12" id="KW-1185">Reference proteome</keyword>
<dbReference type="NCBIfam" id="TIGR00017">
    <property type="entry name" value="cmk"/>
    <property type="match status" value="1"/>
</dbReference>
<dbReference type="EMBL" id="FOFS01000001">
    <property type="protein sequence ID" value="SEP68766.1"/>
    <property type="molecule type" value="Genomic_DNA"/>
</dbReference>
<reference evidence="11 12" key="1">
    <citation type="submission" date="2016-10" db="EMBL/GenBank/DDBJ databases">
        <authorList>
            <person name="de Groot N.N."/>
        </authorList>
    </citation>
    <scope>NUCLEOTIDE SEQUENCE [LARGE SCALE GENOMIC DNA]</scope>
    <source>
        <strain evidence="11 12">DSM 25927</strain>
    </source>
</reference>
<dbReference type="GO" id="GO:0036431">
    <property type="term" value="F:dCMP kinase activity"/>
    <property type="evidence" value="ECO:0007669"/>
    <property type="project" value="InterPro"/>
</dbReference>
<keyword evidence="3 8" id="KW-0547">Nucleotide-binding</keyword>
<evidence type="ECO:0000256" key="4">
    <source>
        <dbReference type="ARBA" id="ARBA00022777"/>
    </source>
</evidence>
<accession>A0A1H8ZWA9</accession>
<feature type="region of interest" description="Disordered" evidence="9">
    <location>
        <begin position="1"/>
        <end position="29"/>
    </location>
</feature>